<dbReference type="PANTHER" id="PTHR33420:SF3">
    <property type="entry name" value="FIMBRIAL SUBUNIT ELFA"/>
    <property type="match status" value="1"/>
</dbReference>
<dbReference type="InterPro" id="IPR050263">
    <property type="entry name" value="Bact_Fimbrial_Adh_Pro"/>
</dbReference>
<feature type="signal peptide" evidence="5">
    <location>
        <begin position="1"/>
        <end position="24"/>
    </location>
</feature>
<protein>
    <submittedName>
        <fullName evidence="7">Fimbrial protein</fullName>
    </submittedName>
</protein>
<proteinExistence type="inferred from homology"/>
<dbReference type="RefSeq" id="WP_079776250.1">
    <property type="nucleotide sequence ID" value="NZ_DADWZK010000005.1"/>
</dbReference>
<evidence type="ECO:0000256" key="3">
    <source>
        <dbReference type="ARBA" id="ARBA00022729"/>
    </source>
</evidence>
<evidence type="ECO:0000256" key="1">
    <source>
        <dbReference type="ARBA" id="ARBA00004561"/>
    </source>
</evidence>
<dbReference type="GO" id="GO:0043709">
    <property type="term" value="P:cell adhesion involved in single-species biofilm formation"/>
    <property type="evidence" value="ECO:0007669"/>
    <property type="project" value="TreeGrafter"/>
</dbReference>
<dbReference type="GO" id="GO:0009289">
    <property type="term" value="C:pilus"/>
    <property type="evidence" value="ECO:0007669"/>
    <property type="project" value="UniProtKB-SubCell"/>
</dbReference>
<keyword evidence="3 5" id="KW-0732">Signal</keyword>
<organism evidence="7 8">
    <name type="scientific">Salmonella enterica subsp. indica</name>
    <dbReference type="NCBI Taxonomy" id="59207"/>
    <lineage>
        <taxon>Bacteria</taxon>
        <taxon>Pseudomonadati</taxon>
        <taxon>Pseudomonadota</taxon>
        <taxon>Gammaproteobacteria</taxon>
        <taxon>Enterobacterales</taxon>
        <taxon>Enterobacteriaceae</taxon>
        <taxon>Salmonella</taxon>
    </lineage>
</organism>
<dbReference type="Pfam" id="PF00419">
    <property type="entry name" value="Fimbrial"/>
    <property type="match status" value="1"/>
</dbReference>
<evidence type="ECO:0000259" key="6">
    <source>
        <dbReference type="Pfam" id="PF00419"/>
    </source>
</evidence>
<dbReference type="Gene3D" id="2.60.40.1090">
    <property type="entry name" value="Fimbrial-type adhesion domain"/>
    <property type="match status" value="1"/>
</dbReference>
<sequence length="194" mass="19797">MNKKLLSIIVFGTMISAGNMSAMAASTGTVNFSGRIVADTCEINVDGSGSESVTVTFPDTYPANYAVDGSVGTSKDFSIALSKCDPAVAKLNLMFTGDVSDAASLRLKNSIEGNTGAASNVGITVTSNNGAGGDVVFDGSVPNENTDVANGNTGDEGTATPSVFNYTAKVIQVGSELPTAGLYKSSANFTVFYR</sequence>
<evidence type="ECO:0000313" key="8">
    <source>
        <dbReference type="Proteomes" id="UP000254220"/>
    </source>
</evidence>
<name>A0A379XU82_SALER</name>
<dbReference type="InterPro" id="IPR036937">
    <property type="entry name" value="Adhesion_dom_fimbrial_sf"/>
</dbReference>
<keyword evidence="4" id="KW-0281">Fimbrium</keyword>
<feature type="chain" id="PRO_5016878925" evidence="5">
    <location>
        <begin position="25"/>
        <end position="194"/>
    </location>
</feature>
<dbReference type="PANTHER" id="PTHR33420">
    <property type="entry name" value="FIMBRIAL SUBUNIT ELFA-RELATED"/>
    <property type="match status" value="1"/>
</dbReference>
<evidence type="ECO:0000256" key="5">
    <source>
        <dbReference type="SAM" id="SignalP"/>
    </source>
</evidence>
<evidence type="ECO:0000256" key="4">
    <source>
        <dbReference type="ARBA" id="ARBA00023263"/>
    </source>
</evidence>
<comment type="subcellular location">
    <subcellularLocation>
        <location evidence="1">Fimbrium</location>
    </subcellularLocation>
</comment>
<evidence type="ECO:0000256" key="2">
    <source>
        <dbReference type="ARBA" id="ARBA00006671"/>
    </source>
</evidence>
<dbReference type="InterPro" id="IPR000259">
    <property type="entry name" value="Adhesion_dom_fimbrial"/>
</dbReference>
<evidence type="ECO:0000313" key="7">
    <source>
        <dbReference type="EMBL" id="SUI04047.1"/>
    </source>
</evidence>
<reference evidence="7 8" key="1">
    <citation type="submission" date="2018-06" db="EMBL/GenBank/DDBJ databases">
        <authorList>
            <consortium name="Pathogen Informatics"/>
            <person name="Doyle S."/>
        </authorList>
    </citation>
    <scope>NUCLEOTIDE SEQUENCE [LARGE SCALE GENOMIC DNA]</scope>
    <source>
        <strain evidence="7 8">NCTC12420</strain>
    </source>
</reference>
<comment type="similarity">
    <text evidence="2">Belongs to the fimbrial protein family.</text>
</comment>
<accession>A0A379XU82</accession>
<feature type="domain" description="Fimbrial-type adhesion" evidence="6">
    <location>
        <begin position="31"/>
        <end position="193"/>
    </location>
</feature>
<dbReference type="AlphaFoldDB" id="A0A379XU82"/>
<gene>
    <name evidence="7" type="primary">fim_2</name>
    <name evidence="7" type="ORF">NCTC12420_03882</name>
</gene>
<dbReference type="InterPro" id="IPR008966">
    <property type="entry name" value="Adhesion_dom_sf"/>
</dbReference>
<dbReference type="EMBL" id="UGYB01000001">
    <property type="protein sequence ID" value="SUI04047.1"/>
    <property type="molecule type" value="Genomic_DNA"/>
</dbReference>
<dbReference type="SUPFAM" id="SSF49401">
    <property type="entry name" value="Bacterial adhesins"/>
    <property type="match status" value="1"/>
</dbReference>
<dbReference type="Proteomes" id="UP000254220">
    <property type="component" value="Unassembled WGS sequence"/>
</dbReference>